<evidence type="ECO:0000256" key="2">
    <source>
        <dbReference type="ARBA" id="ARBA00018391"/>
    </source>
</evidence>
<protein>
    <recommendedName>
        <fullName evidence="2">Phospholipase C</fullName>
        <ecNumber evidence="1">3.1.4.3</ecNumber>
    </recommendedName>
    <alternativeName>
        <fullName evidence="8">Phosphatidylcholine cholinephosphohydrolase</fullName>
    </alternativeName>
</protein>
<evidence type="ECO:0000256" key="6">
    <source>
        <dbReference type="ARBA" id="ARBA00022801"/>
    </source>
</evidence>
<keyword evidence="5" id="KW-0732">Signal</keyword>
<dbReference type="OrthoDB" id="1677163at2"/>
<dbReference type="InterPro" id="IPR008947">
    <property type="entry name" value="PLipase_C/P1_nuclease_dom_sf"/>
</dbReference>
<dbReference type="PROSITE" id="PS51346">
    <property type="entry name" value="PROKAR_ZN_DEPEND_PLPC_2"/>
    <property type="match status" value="1"/>
</dbReference>
<evidence type="ECO:0000256" key="5">
    <source>
        <dbReference type="ARBA" id="ARBA00022729"/>
    </source>
</evidence>
<dbReference type="GO" id="GO:0034480">
    <property type="term" value="F:phosphatidylcholine phospholipase C activity"/>
    <property type="evidence" value="ECO:0007669"/>
    <property type="project" value="UniProtKB-EC"/>
</dbReference>
<gene>
    <name evidence="10" type="ORF">SAMN04488528_100683</name>
</gene>
<keyword evidence="4" id="KW-0479">Metal-binding</keyword>
<dbReference type="Proteomes" id="UP000198619">
    <property type="component" value="Unassembled WGS sequence"/>
</dbReference>
<dbReference type="SUPFAM" id="SSF48537">
    <property type="entry name" value="Phospholipase C/P1 nuclease"/>
    <property type="match status" value="1"/>
</dbReference>
<evidence type="ECO:0000313" key="11">
    <source>
        <dbReference type="Proteomes" id="UP000198619"/>
    </source>
</evidence>
<dbReference type="SMART" id="SM00770">
    <property type="entry name" value="Zn_dep_PLPC"/>
    <property type="match status" value="1"/>
</dbReference>
<evidence type="ECO:0000256" key="8">
    <source>
        <dbReference type="ARBA" id="ARBA00031285"/>
    </source>
</evidence>
<keyword evidence="3" id="KW-0964">Secreted</keyword>
<evidence type="ECO:0000256" key="1">
    <source>
        <dbReference type="ARBA" id="ARBA00012018"/>
    </source>
</evidence>
<evidence type="ECO:0000313" key="10">
    <source>
        <dbReference type="EMBL" id="SFA92511.1"/>
    </source>
</evidence>
<dbReference type="STRING" id="84698.SAMN04488528_100683"/>
<organism evidence="10 11">
    <name type="scientific">Clostridium frigidicarnis</name>
    <dbReference type="NCBI Taxonomy" id="84698"/>
    <lineage>
        <taxon>Bacteria</taxon>
        <taxon>Bacillati</taxon>
        <taxon>Bacillota</taxon>
        <taxon>Clostridia</taxon>
        <taxon>Eubacteriales</taxon>
        <taxon>Clostridiaceae</taxon>
        <taxon>Clostridium</taxon>
    </lineage>
</organism>
<evidence type="ECO:0000256" key="4">
    <source>
        <dbReference type="ARBA" id="ARBA00022723"/>
    </source>
</evidence>
<accession>A0A1I0WV33</accession>
<proteinExistence type="predicted"/>
<feature type="domain" description="Zn-dependent PLC" evidence="9">
    <location>
        <begin position="22"/>
        <end position="239"/>
    </location>
</feature>
<name>A0A1I0WV33_9CLOT</name>
<dbReference type="EC" id="3.1.4.3" evidence="1"/>
<evidence type="ECO:0000259" key="9">
    <source>
        <dbReference type="PROSITE" id="PS51346"/>
    </source>
</evidence>
<dbReference type="InterPro" id="IPR029002">
    <property type="entry name" value="PLPC/GPLD1"/>
</dbReference>
<evidence type="ECO:0000256" key="3">
    <source>
        <dbReference type="ARBA" id="ARBA00022525"/>
    </source>
</evidence>
<dbReference type="RefSeq" id="WP_090039483.1">
    <property type="nucleotide sequence ID" value="NZ_FOKI01000006.1"/>
</dbReference>
<sequence>MKKTIEKTYGKAVTNVMKAVNPVKKKMLNTHCNVHKYINVEALNILNNEGYDKQYDFYRNYIDKLNQGAHWIDQDFKSTNHFYHITKERGLYGFSNALTECIKYYNKSIEEYNEKNINESMFFLGACCHLIQDVTVPHHVDNRLLKKHRPFEIWIVKEISQNSEKYSVHDGSKRYGNIDDYIKNNANTARQIYYRYQDIEDEYKRYSKISKEILGEAQKTTAGFLLDFYDEIINKKDNSK</sequence>
<dbReference type="InterPro" id="IPR001531">
    <property type="entry name" value="Zn_PLipaseC"/>
</dbReference>
<keyword evidence="11" id="KW-1185">Reference proteome</keyword>
<reference evidence="10 11" key="1">
    <citation type="submission" date="2016-10" db="EMBL/GenBank/DDBJ databases">
        <authorList>
            <person name="de Groot N.N."/>
        </authorList>
    </citation>
    <scope>NUCLEOTIDE SEQUENCE [LARGE SCALE GENOMIC DNA]</scope>
    <source>
        <strain evidence="10 11">DSM 12271</strain>
    </source>
</reference>
<dbReference type="Pfam" id="PF00882">
    <property type="entry name" value="Zn_dep_PLPC"/>
    <property type="match status" value="1"/>
</dbReference>
<dbReference type="EMBL" id="FOKI01000006">
    <property type="protein sequence ID" value="SFA92511.1"/>
    <property type="molecule type" value="Genomic_DNA"/>
</dbReference>
<keyword evidence="6" id="KW-0378">Hydrolase</keyword>
<dbReference type="GO" id="GO:0008270">
    <property type="term" value="F:zinc ion binding"/>
    <property type="evidence" value="ECO:0007669"/>
    <property type="project" value="InterPro"/>
</dbReference>
<dbReference type="Gene3D" id="1.10.575.10">
    <property type="entry name" value="P1 Nuclease"/>
    <property type="match status" value="1"/>
</dbReference>
<dbReference type="CDD" id="cd11009">
    <property type="entry name" value="Zn_dep_PLPC"/>
    <property type="match status" value="1"/>
</dbReference>
<dbReference type="AlphaFoldDB" id="A0A1I0WV33"/>
<keyword evidence="7" id="KW-0862">Zinc</keyword>
<evidence type="ECO:0000256" key="7">
    <source>
        <dbReference type="ARBA" id="ARBA00022833"/>
    </source>
</evidence>